<reference evidence="2" key="1">
    <citation type="submission" date="2022-05" db="EMBL/GenBank/DDBJ databases">
        <title>A multi-omics perspective on studying reproductive biology in Daphnia sinensis.</title>
        <authorList>
            <person name="Jia J."/>
        </authorList>
    </citation>
    <scope>NUCLEOTIDE SEQUENCE</scope>
    <source>
        <strain evidence="2">WSL</strain>
    </source>
</reference>
<name>A0AAD5KFE9_9CRUS</name>
<feature type="region of interest" description="Disordered" evidence="1">
    <location>
        <begin position="400"/>
        <end position="422"/>
    </location>
</feature>
<dbReference type="EMBL" id="WJBH02000073">
    <property type="protein sequence ID" value="KAI9550896.1"/>
    <property type="molecule type" value="Genomic_DNA"/>
</dbReference>
<evidence type="ECO:0000256" key="1">
    <source>
        <dbReference type="SAM" id="MobiDB-lite"/>
    </source>
</evidence>
<gene>
    <name evidence="2" type="ORF">GHT06_004430</name>
</gene>
<feature type="region of interest" description="Disordered" evidence="1">
    <location>
        <begin position="29"/>
        <end position="50"/>
    </location>
</feature>
<comment type="caution">
    <text evidence="2">The sequence shown here is derived from an EMBL/GenBank/DDBJ whole genome shotgun (WGS) entry which is preliminary data.</text>
</comment>
<feature type="compositionally biased region" description="Polar residues" evidence="1">
    <location>
        <begin position="412"/>
        <end position="422"/>
    </location>
</feature>
<sequence>MSWNSPGYVSPVSSAIDQSASMEYEVLPTKRKNTNDNHNPRPGPPRFSDLFDQPCSGAPVIIHLTSDPKSFLDLSITEKKHFMHALTDIVGQVKPGTKWTYKGDLNIYPSSTKQKKQLLDLKVVNNLNINCTLAMSEASIRGVIRNVPIKDKEEDILSLLADQGVVKVQRFSSLSTDGSRIPLKTVTLYFNTLQLPREVIMAHEIFPVKQFIPRPALCRICWNFGHPEEKCTAPPTCKQCAEQHCNTTPCNNLTKCPTCLKPGHSAGTMECPKYNNRQQIIKFAYENRIPITEASKILNNPEPMRPTQLPKFKTSTNTDPEVEDLRREIDYLRKQIEGITIIQPTTTARIAALEDTVADIQEKITPLTNLPSTIEKIKKDMESGFTSNNTQLSAITALLQSIRPPAKPPNKQPTNTTDKSRK</sequence>
<evidence type="ECO:0000313" key="2">
    <source>
        <dbReference type="EMBL" id="KAI9550896.1"/>
    </source>
</evidence>
<evidence type="ECO:0008006" key="4">
    <source>
        <dbReference type="Google" id="ProtNLM"/>
    </source>
</evidence>
<keyword evidence="3" id="KW-1185">Reference proteome</keyword>
<accession>A0AAD5KFE9</accession>
<dbReference type="AlphaFoldDB" id="A0AAD5KFE9"/>
<proteinExistence type="predicted"/>
<protein>
    <recommendedName>
        <fullName evidence="4">Nucleic-acid-binding protein from transposon X-element</fullName>
    </recommendedName>
</protein>
<dbReference type="Proteomes" id="UP000820818">
    <property type="component" value="Unassembled WGS sequence"/>
</dbReference>
<organism evidence="2 3">
    <name type="scientific">Daphnia sinensis</name>
    <dbReference type="NCBI Taxonomy" id="1820382"/>
    <lineage>
        <taxon>Eukaryota</taxon>
        <taxon>Metazoa</taxon>
        <taxon>Ecdysozoa</taxon>
        <taxon>Arthropoda</taxon>
        <taxon>Crustacea</taxon>
        <taxon>Branchiopoda</taxon>
        <taxon>Diplostraca</taxon>
        <taxon>Cladocera</taxon>
        <taxon>Anomopoda</taxon>
        <taxon>Daphniidae</taxon>
        <taxon>Daphnia</taxon>
        <taxon>Daphnia similis group</taxon>
    </lineage>
</organism>
<evidence type="ECO:0000313" key="3">
    <source>
        <dbReference type="Proteomes" id="UP000820818"/>
    </source>
</evidence>
<feature type="region of interest" description="Disordered" evidence="1">
    <location>
        <begin position="298"/>
        <end position="321"/>
    </location>
</feature>